<sequence>MSITLQVYEKILILKEFVTRKTFQNAFLGFLSLLLFFGVMNVYAQEDAKISPDWGGTKEFHNEISGTNRDEDNMNSRQGLEVLNTSWTVLSLMAPEVTENGEQAMSNPNVPYDLRRGALGMLEDAGNLVVASYPVVDIPQHLAQEWVPGYRENVTGLYAQNSSAGHNSGYQELMSSGIVSLWNRTLNLSYVAFVLIMIVAGFMIMFRHKLGGQTMVTIGNVLPGVITALILATFSFAIAGLIIDLGGVATGLVAFILGDGAEIKSISSLGGLMATVLSGGVGMATVISAVGGGLLLGGAAIGAGGLAAIASGPVGWLILGAVGAIGIIFAIIIIGIIFVGALKVIIALYKAYFSLLLAVILGPIQITLGAMPGNSHMINNWFLTVLRNVLVFPVVLFIVNIPNALMNSGSDVFLRFPGKLVYEDPATYDAWDLNAASGIFIFILKIFVLYFAAQAPKFLESWFPPNTPKAIGEGIGAAQASLSKIPLVGGFFK</sequence>
<name>A0A2N2F305_9BACT</name>
<keyword evidence="1" id="KW-0812">Transmembrane</keyword>
<dbReference type="AlphaFoldDB" id="A0A2N2F305"/>
<feature type="transmembrane region" description="Helical" evidence="1">
    <location>
        <begin position="296"/>
        <end position="319"/>
    </location>
</feature>
<feature type="transmembrane region" description="Helical" evidence="1">
    <location>
        <begin position="352"/>
        <end position="373"/>
    </location>
</feature>
<feature type="transmembrane region" description="Helical" evidence="1">
    <location>
        <begin position="385"/>
        <end position="405"/>
    </location>
</feature>
<dbReference type="EMBL" id="PHAO01000001">
    <property type="protein sequence ID" value="PKN02543.1"/>
    <property type="molecule type" value="Genomic_DNA"/>
</dbReference>
<accession>A0A2N2F305</accession>
<keyword evidence="1" id="KW-0472">Membrane</keyword>
<keyword evidence="1" id="KW-1133">Transmembrane helix</keyword>
<gene>
    <name evidence="2" type="ORF">CVU76_00675</name>
</gene>
<evidence type="ECO:0000313" key="3">
    <source>
        <dbReference type="Proteomes" id="UP000233417"/>
    </source>
</evidence>
<proteinExistence type="predicted"/>
<comment type="caution">
    <text evidence="2">The sequence shown here is derived from an EMBL/GenBank/DDBJ whole genome shotgun (WGS) entry which is preliminary data.</text>
</comment>
<feature type="transmembrane region" description="Helical" evidence="1">
    <location>
        <begin position="269"/>
        <end position="290"/>
    </location>
</feature>
<protein>
    <submittedName>
        <fullName evidence="2">Uncharacterized protein</fullName>
    </submittedName>
</protein>
<dbReference type="Proteomes" id="UP000233417">
    <property type="component" value="Unassembled WGS sequence"/>
</dbReference>
<evidence type="ECO:0000313" key="2">
    <source>
        <dbReference type="EMBL" id="PKN02543.1"/>
    </source>
</evidence>
<feature type="transmembrane region" description="Helical" evidence="1">
    <location>
        <begin position="188"/>
        <end position="206"/>
    </location>
</feature>
<feature type="transmembrane region" description="Helical" evidence="1">
    <location>
        <begin position="26"/>
        <end position="44"/>
    </location>
</feature>
<feature type="transmembrane region" description="Helical" evidence="1">
    <location>
        <begin position="326"/>
        <end position="346"/>
    </location>
</feature>
<organism evidence="2 3">
    <name type="scientific">Candidatus Dojkabacteria bacterium HGW-Dojkabacteria-1</name>
    <dbReference type="NCBI Taxonomy" id="2013761"/>
    <lineage>
        <taxon>Bacteria</taxon>
        <taxon>Candidatus Dojkabacteria</taxon>
    </lineage>
</organism>
<reference evidence="2 3" key="1">
    <citation type="journal article" date="2017" name="ISME J.">
        <title>Potential for microbial H2 and metal transformations associated with novel bacteria and archaea in deep terrestrial subsurface sediments.</title>
        <authorList>
            <person name="Hernsdorf A.W."/>
            <person name="Amano Y."/>
            <person name="Miyakawa K."/>
            <person name="Ise K."/>
            <person name="Suzuki Y."/>
            <person name="Anantharaman K."/>
            <person name="Probst A."/>
            <person name="Burstein D."/>
            <person name="Thomas B.C."/>
            <person name="Banfield J.F."/>
        </authorList>
    </citation>
    <scope>NUCLEOTIDE SEQUENCE [LARGE SCALE GENOMIC DNA]</scope>
    <source>
        <strain evidence="2">HGW-Dojkabacteria-1</strain>
    </source>
</reference>
<feature type="transmembrane region" description="Helical" evidence="1">
    <location>
        <begin position="226"/>
        <end position="257"/>
    </location>
</feature>
<evidence type="ECO:0000256" key="1">
    <source>
        <dbReference type="SAM" id="Phobius"/>
    </source>
</evidence>
<feature type="transmembrane region" description="Helical" evidence="1">
    <location>
        <begin position="435"/>
        <end position="453"/>
    </location>
</feature>